<evidence type="ECO:0000313" key="2">
    <source>
        <dbReference type="Proteomes" id="UP000183376"/>
    </source>
</evidence>
<keyword evidence="2" id="KW-1185">Reference proteome</keyword>
<dbReference type="STRING" id="211114.SAMN04489726_4662"/>
<dbReference type="Proteomes" id="UP000183376">
    <property type="component" value="Chromosome I"/>
</dbReference>
<protein>
    <submittedName>
        <fullName evidence="1">Uncharacterized protein</fullName>
    </submittedName>
</protein>
<sequence>MTTHTVAGYTRDMHRTLLETTTRVPVEYGSFYLLNDPPNPALGYPELPLDNSGETLVAGSEDGIIFSSLLLDERAANGAVVTLRWLDGPPADRSGAHGSFHVAGSEIAFTTTTGTPVGAPVTPPYRGVVHYQITRELIGNDAPPGFPAPVPADEHWFVDLWQ</sequence>
<reference evidence="1 2" key="1">
    <citation type="submission" date="2016-10" db="EMBL/GenBank/DDBJ databases">
        <authorList>
            <person name="de Groot N.N."/>
        </authorList>
    </citation>
    <scope>NUCLEOTIDE SEQUENCE [LARGE SCALE GENOMIC DNA]</scope>
    <source>
        <strain evidence="1 2">DSM 44149</strain>
    </source>
</reference>
<dbReference type="RefSeq" id="WP_030432696.1">
    <property type="nucleotide sequence ID" value="NZ_JOEF01000030.1"/>
</dbReference>
<dbReference type="EMBL" id="LT629701">
    <property type="protein sequence ID" value="SDN05341.1"/>
    <property type="molecule type" value="Genomic_DNA"/>
</dbReference>
<organism evidence="1 2">
    <name type="scientific">Allokutzneria albata</name>
    <name type="common">Kibdelosporangium albatum</name>
    <dbReference type="NCBI Taxonomy" id="211114"/>
    <lineage>
        <taxon>Bacteria</taxon>
        <taxon>Bacillati</taxon>
        <taxon>Actinomycetota</taxon>
        <taxon>Actinomycetes</taxon>
        <taxon>Pseudonocardiales</taxon>
        <taxon>Pseudonocardiaceae</taxon>
        <taxon>Allokutzneria</taxon>
    </lineage>
</organism>
<proteinExistence type="predicted"/>
<accession>A0A1G9YA01</accession>
<evidence type="ECO:0000313" key="1">
    <source>
        <dbReference type="EMBL" id="SDN05341.1"/>
    </source>
</evidence>
<gene>
    <name evidence="1" type="ORF">SAMN04489726_4662</name>
</gene>
<dbReference type="AlphaFoldDB" id="A0A1G9YA01"/>
<name>A0A1G9YA01_ALLAB</name>